<gene>
    <name evidence="2" type="ORF">Dsi01nite_040680</name>
</gene>
<dbReference type="PRINTS" id="PR00091">
    <property type="entry name" value="NITROGNASEII"/>
</dbReference>
<dbReference type="PANTHER" id="PTHR13696">
    <property type="entry name" value="P-LOOP CONTAINING NUCLEOSIDE TRIPHOSPHATE HYDROLASE"/>
    <property type="match status" value="1"/>
</dbReference>
<evidence type="ECO:0000313" key="2">
    <source>
        <dbReference type="EMBL" id="GIG46027.1"/>
    </source>
</evidence>
<organism evidence="2 3">
    <name type="scientific">Dactylosporangium siamense</name>
    <dbReference type="NCBI Taxonomy" id="685454"/>
    <lineage>
        <taxon>Bacteria</taxon>
        <taxon>Bacillati</taxon>
        <taxon>Actinomycetota</taxon>
        <taxon>Actinomycetes</taxon>
        <taxon>Micromonosporales</taxon>
        <taxon>Micromonosporaceae</taxon>
        <taxon>Dactylosporangium</taxon>
    </lineage>
</organism>
<keyword evidence="3" id="KW-1185">Reference proteome</keyword>
<dbReference type="CDD" id="cd02042">
    <property type="entry name" value="ParAB_family"/>
    <property type="match status" value="1"/>
</dbReference>
<dbReference type="InterPro" id="IPR027417">
    <property type="entry name" value="P-loop_NTPase"/>
</dbReference>
<sequence>MSVVSVINYKGGVGKTTLTANIGAELAARGRKVLLVDLDPQASLTFSFYRPAEFESRPTILPWFDGYLATRAAEPLHPYVVSPREVNAVVQPLGGQLDLLAGDLGLIEVDLNLAAALGGARLQTGNPRYLPVHRLIADALTDHAFGGYDAVLIDCAPNFNLVTRTAMVASDHVVVPARPDYLSTRGIDYLRARMSRLVEEYNAVAPRPINPEIIGVVYTMVQYTGAGPLISQRTSVNETSRIEIPVFRQTIRDNKTAVTDAGERSLPVVLAPPGTASIETLRYEFQQLTSEFLARTRI</sequence>
<dbReference type="AlphaFoldDB" id="A0A919PKX8"/>
<dbReference type="PANTHER" id="PTHR13696:SF99">
    <property type="entry name" value="COBYRINIC ACID AC-DIAMIDE SYNTHASE"/>
    <property type="match status" value="1"/>
</dbReference>
<proteinExistence type="predicted"/>
<dbReference type="RefSeq" id="WP_203847820.1">
    <property type="nucleotide sequence ID" value="NZ_BAAAVW010000012.1"/>
</dbReference>
<comment type="caution">
    <text evidence="2">The sequence shown here is derived from an EMBL/GenBank/DDBJ whole genome shotgun (WGS) entry which is preliminary data.</text>
</comment>
<evidence type="ECO:0000259" key="1">
    <source>
        <dbReference type="Pfam" id="PF13614"/>
    </source>
</evidence>
<dbReference type="SUPFAM" id="SSF52540">
    <property type="entry name" value="P-loop containing nucleoside triphosphate hydrolases"/>
    <property type="match status" value="1"/>
</dbReference>
<dbReference type="InterPro" id="IPR025669">
    <property type="entry name" value="AAA_dom"/>
</dbReference>
<dbReference type="Pfam" id="PF13614">
    <property type="entry name" value="AAA_31"/>
    <property type="match status" value="1"/>
</dbReference>
<dbReference type="Gene3D" id="3.40.50.300">
    <property type="entry name" value="P-loop containing nucleotide triphosphate hydrolases"/>
    <property type="match status" value="1"/>
</dbReference>
<evidence type="ECO:0000313" key="3">
    <source>
        <dbReference type="Proteomes" id="UP000660611"/>
    </source>
</evidence>
<reference evidence="2" key="1">
    <citation type="submission" date="2021-01" db="EMBL/GenBank/DDBJ databases">
        <title>Whole genome shotgun sequence of Dactylosporangium siamense NBRC 106093.</title>
        <authorList>
            <person name="Komaki H."/>
            <person name="Tamura T."/>
        </authorList>
    </citation>
    <scope>NUCLEOTIDE SEQUENCE</scope>
    <source>
        <strain evidence="2">NBRC 106093</strain>
    </source>
</reference>
<feature type="domain" description="AAA" evidence="1">
    <location>
        <begin position="1"/>
        <end position="202"/>
    </location>
</feature>
<dbReference type="Proteomes" id="UP000660611">
    <property type="component" value="Unassembled WGS sequence"/>
</dbReference>
<dbReference type="InterPro" id="IPR050678">
    <property type="entry name" value="DNA_Partitioning_ATPase"/>
</dbReference>
<dbReference type="EMBL" id="BONQ01000060">
    <property type="protein sequence ID" value="GIG46027.1"/>
    <property type="molecule type" value="Genomic_DNA"/>
</dbReference>
<accession>A0A919PKX8</accession>
<protein>
    <submittedName>
        <fullName evidence="2">Cobyrinic acid a,c-diamide synthase</fullName>
    </submittedName>
</protein>
<name>A0A919PKX8_9ACTN</name>